<keyword evidence="2 7" id="KW-0812">Transmembrane</keyword>
<evidence type="ECO:0000313" key="9">
    <source>
        <dbReference type="EMBL" id="GFR99531.1"/>
    </source>
</evidence>
<keyword evidence="5 7" id="KW-0472">Membrane</keyword>
<dbReference type="Pfam" id="PF06814">
    <property type="entry name" value="GOST_TM"/>
    <property type="match status" value="2"/>
</dbReference>
<evidence type="ECO:0000256" key="3">
    <source>
        <dbReference type="ARBA" id="ARBA00022729"/>
    </source>
</evidence>
<keyword evidence="4 7" id="KW-1133">Transmembrane helix</keyword>
<dbReference type="GO" id="GO:0042147">
    <property type="term" value="P:retrograde transport, endosome to Golgi"/>
    <property type="evidence" value="ECO:0007669"/>
    <property type="project" value="TreeGrafter"/>
</dbReference>
<keyword evidence="10" id="KW-1185">Reference proteome</keyword>
<feature type="domain" description="GOST seven transmembrane" evidence="8">
    <location>
        <begin position="98"/>
        <end position="254"/>
    </location>
</feature>
<evidence type="ECO:0000256" key="2">
    <source>
        <dbReference type="ARBA" id="ARBA00022692"/>
    </source>
</evidence>
<feature type="transmembrane region" description="Helical" evidence="7">
    <location>
        <begin position="179"/>
        <end position="195"/>
    </location>
</feature>
<evidence type="ECO:0000313" key="10">
    <source>
        <dbReference type="Proteomes" id="UP000762676"/>
    </source>
</evidence>
<gene>
    <name evidence="9" type="ORF">ElyMa_002794700</name>
</gene>
<accession>A0AAV4HRY5</accession>
<evidence type="ECO:0000256" key="1">
    <source>
        <dbReference type="ARBA" id="ARBA00004141"/>
    </source>
</evidence>
<feature type="transmembrane region" description="Helical" evidence="7">
    <location>
        <begin position="100"/>
        <end position="119"/>
    </location>
</feature>
<feature type="transmembrane region" description="Helical" evidence="7">
    <location>
        <begin position="248"/>
        <end position="268"/>
    </location>
</feature>
<feature type="compositionally biased region" description="Polar residues" evidence="6">
    <location>
        <begin position="345"/>
        <end position="354"/>
    </location>
</feature>
<dbReference type="EMBL" id="BMAT01005775">
    <property type="protein sequence ID" value="GFR99531.1"/>
    <property type="molecule type" value="Genomic_DNA"/>
</dbReference>
<protein>
    <submittedName>
        <fullName evidence="9">Transmembrane protein 87A</fullName>
    </submittedName>
</protein>
<name>A0AAV4HRY5_9GAST</name>
<dbReference type="InterPro" id="IPR053937">
    <property type="entry name" value="GOST_TM"/>
</dbReference>
<dbReference type="InterPro" id="IPR009637">
    <property type="entry name" value="GPR107/GPR108-like"/>
</dbReference>
<sequence>MPAFSKTMFKDTQISVSILCEAKEDVDVAVTWMLRRSPCAGEFTDMTRLDQHNVVKVWEDGYYLFMMRFDAQPLSKLKLQVTVRMSLDNSYISAGDWPLLIFYGVMGLVYVFYGIFWLVMLACNWRDLLRVQFWISAVILLGMLEKAVFFAEYENVNKTGQSVHGAVIFAELVSCVKRTLARMLVIIVSLGYGIVKPRLGQAFHKVLIVGGIFFILASIEACLRASADKADQSKPQMISSIPLAVTEAIICWWISFVPTSIAYMVWFLTQHRFTPCITDWKELWMDEAFWHFLFSVILFIIMILWRPTINNQRYAFSPLLDAAEDDIDDDPALSEAYDGMKMRSTKPQQRNGSSARDEQKAEDDLKWVEENIPSSIVDKVLPALDSDEEIMNTKFETSKME</sequence>
<proteinExistence type="predicted"/>
<evidence type="ECO:0000256" key="5">
    <source>
        <dbReference type="ARBA" id="ARBA00023136"/>
    </source>
</evidence>
<organism evidence="9 10">
    <name type="scientific">Elysia marginata</name>
    <dbReference type="NCBI Taxonomy" id="1093978"/>
    <lineage>
        <taxon>Eukaryota</taxon>
        <taxon>Metazoa</taxon>
        <taxon>Spiralia</taxon>
        <taxon>Lophotrochozoa</taxon>
        <taxon>Mollusca</taxon>
        <taxon>Gastropoda</taxon>
        <taxon>Heterobranchia</taxon>
        <taxon>Euthyneura</taxon>
        <taxon>Panpulmonata</taxon>
        <taxon>Sacoglossa</taxon>
        <taxon>Placobranchoidea</taxon>
        <taxon>Plakobranchidae</taxon>
        <taxon>Elysia</taxon>
    </lineage>
</organism>
<reference evidence="9 10" key="1">
    <citation type="journal article" date="2021" name="Elife">
        <title>Chloroplast acquisition without the gene transfer in kleptoplastic sea slugs, Plakobranchus ocellatus.</title>
        <authorList>
            <person name="Maeda T."/>
            <person name="Takahashi S."/>
            <person name="Yoshida T."/>
            <person name="Shimamura S."/>
            <person name="Takaki Y."/>
            <person name="Nagai Y."/>
            <person name="Toyoda A."/>
            <person name="Suzuki Y."/>
            <person name="Arimoto A."/>
            <person name="Ishii H."/>
            <person name="Satoh N."/>
            <person name="Nishiyama T."/>
            <person name="Hasebe M."/>
            <person name="Maruyama T."/>
            <person name="Minagawa J."/>
            <person name="Obokata J."/>
            <person name="Shigenobu S."/>
        </authorList>
    </citation>
    <scope>NUCLEOTIDE SEQUENCE [LARGE SCALE GENOMIC DNA]</scope>
</reference>
<evidence type="ECO:0000259" key="8">
    <source>
        <dbReference type="Pfam" id="PF06814"/>
    </source>
</evidence>
<feature type="transmembrane region" description="Helical" evidence="7">
    <location>
        <begin position="207"/>
        <end position="227"/>
    </location>
</feature>
<dbReference type="AlphaFoldDB" id="A0AAV4HRY5"/>
<feature type="region of interest" description="Disordered" evidence="6">
    <location>
        <begin position="338"/>
        <end position="367"/>
    </location>
</feature>
<comment type="subcellular location">
    <subcellularLocation>
        <location evidence="1">Membrane</location>
        <topology evidence="1">Multi-pass membrane protein</topology>
    </subcellularLocation>
</comment>
<evidence type="ECO:0000256" key="4">
    <source>
        <dbReference type="ARBA" id="ARBA00022989"/>
    </source>
</evidence>
<evidence type="ECO:0000256" key="6">
    <source>
        <dbReference type="SAM" id="MobiDB-lite"/>
    </source>
</evidence>
<evidence type="ECO:0000256" key="7">
    <source>
        <dbReference type="SAM" id="Phobius"/>
    </source>
</evidence>
<dbReference type="PANTHER" id="PTHR21229:SF1">
    <property type="entry name" value="GH17801P"/>
    <property type="match status" value="1"/>
</dbReference>
<dbReference type="GO" id="GO:0016020">
    <property type="term" value="C:membrane"/>
    <property type="evidence" value="ECO:0007669"/>
    <property type="project" value="UniProtKB-SubCell"/>
</dbReference>
<dbReference type="GO" id="GO:0005794">
    <property type="term" value="C:Golgi apparatus"/>
    <property type="evidence" value="ECO:0007669"/>
    <property type="project" value="TreeGrafter"/>
</dbReference>
<dbReference type="PANTHER" id="PTHR21229">
    <property type="entry name" value="LUNG SEVEN TRANSMEMBRANE RECEPTOR"/>
    <property type="match status" value="1"/>
</dbReference>
<dbReference type="Proteomes" id="UP000762676">
    <property type="component" value="Unassembled WGS sequence"/>
</dbReference>
<feature type="transmembrane region" description="Helical" evidence="7">
    <location>
        <begin position="131"/>
        <end position="151"/>
    </location>
</feature>
<comment type="caution">
    <text evidence="9">The sequence shown here is derived from an EMBL/GenBank/DDBJ whole genome shotgun (WGS) entry which is preliminary data.</text>
</comment>
<keyword evidence="3" id="KW-0732">Signal</keyword>
<feature type="transmembrane region" description="Helical" evidence="7">
    <location>
        <begin position="288"/>
        <end position="305"/>
    </location>
</feature>
<dbReference type="GO" id="GO:0005829">
    <property type="term" value="C:cytosol"/>
    <property type="evidence" value="ECO:0007669"/>
    <property type="project" value="GOC"/>
</dbReference>
<feature type="domain" description="GOST seven transmembrane" evidence="8">
    <location>
        <begin position="257"/>
        <end position="312"/>
    </location>
</feature>
<feature type="compositionally biased region" description="Basic and acidic residues" evidence="6">
    <location>
        <begin position="355"/>
        <end position="367"/>
    </location>
</feature>